<proteinExistence type="predicted"/>
<protein>
    <submittedName>
        <fullName evidence="2">Uncharacterized protein</fullName>
    </submittedName>
</protein>
<reference evidence="2" key="1">
    <citation type="submission" date="2023-02" db="EMBL/GenBank/DDBJ databases">
        <title>Identification and recombinant expression of a fungal hydrolase from Papiliotrema laurentii that hydrolyzes apple cutin and clears colloidal polyester polyurethane.</title>
        <authorList>
            <consortium name="DOE Joint Genome Institute"/>
            <person name="Roman V.A."/>
            <person name="Bojanowski C."/>
            <person name="Crable B.R."/>
            <person name="Wagner D.N."/>
            <person name="Hung C.S."/>
            <person name="Nadeau L.J."/>
            <person name="Schratz L."/>
            <person name="Haridas S."/>
            <person name="Pangilinan J."/>
            <person name="Lipzen A."/>
            <person name="Na H."/>
            <person name="Yan M."/>
            <person name="Ng V."/>
            <person name="Grigoriev I.V."/>
            <person name="Spatafora J.W."/>
            <person name="Barlow D."/>
            <person name="Biffinger J."/>
            <person name="Kelley-Loughnane N."/>
            <person name="Varaljay V.A."/>
            <person name="Crookes-Goodson W.J."/>
        </authorList>
    </citation>
    <scope>NUCLEOTIDE SEQUENCE</scope>
    <source>
        <strain evidence="2">5307AH</strain>
    </source>
</reference>
<dbReference type="EMBL" id="JAODAN010000009">
    <property type="protein sequence ID" value="KAK1922015.1"/>
    <property type="molecule type" value="Genomic_DNA"/>
</dbReference>
<keyword evidence="3" id="KW-1185">Reference proteome</keyword>
<evidence type="ECO:0000313" key="3">
    <source>
        <dbReference type="Proteomes" id="UP001182556"/>
    </source>
</evidence>
<evidence type="ECO:0000313" key="2">
    <source>
        <dbReference type="EMBL" id="KAK1922015.1"/>
    </source>
</evidence>
<feature type="region of interest" description="Disordered" evidence="1">
    <location>
        <begin position="197"/>
        <end position="270"/>
    </location>
</feature>
<gene>
    <name evidence="2" type="ORF">DB88DRAFT_474392</name>
</gene>
<evidence type="ECO:0000256" key="1">
    <source>
        <dbReference type="SAM" id="MobiDB-lite"/>
    </source>
</evidence>
<dbReference type="AlphaFoldDB" id="A0AAD9FJX3"/>
<feature type="compositionally biased region" description="Gly residues" evidence="1">
    <location>
        <begin position="253"/>
        <end position="270"/>
    </location>
</feature>
<name>A0AAD9FJX3_PAPLA</name>
<accession>A0AAD9FJX3</accession>
<dbReference type="Proteomes" id="UP001182556">
    <property type="component" value="Unassembled WGS sequence"/>
</dbReference>
<sequence length="364" mass="38816">MPPMRIVNYDPNIPVKDDLEGEVYIVQPFSHLDIKERAARENHLRKLAVRDYRPRQQLLTGQKAGAVILRIPDNAKGVHVLSSGQEGSQLPFEPCTYGDLLSHRNMAKARRRECAHQGFPWPPSHGALAPAHIYQMYKRMCREAKGHITFGTKEEGRSGATQALEGLGVGEEDELNAGQQRQGGAPGAVLWGQMAQNDQSEAGGGPSSLWSGLENIRGPDPGVTEASEFGAGAEREAPRAARWGQTGQNGDSEAGGGPSRVGTGLGSGLGVLGDQAESDEQVLDQMGGTYRRIGEVCPSLPPMGSGLEPKGAEEDTGREVVRLLEGLSAEGRLEEFVEGIVANSSPGVLASLLSLLSPTSTEER</sequence>
<comment type="caution">
    <text evidence="2">The sequence shown here is derived from an EMBL/GenBank/DDBJ whole genome shotgun (WGS) entry which is preliminary data.</text>
</comment>
<organism evidence="2 3">
    <name type="scientific">Papiliotrema laurentii</name>
    <name type="common">Cryptococcus laurentii</name>
    <dbReference type="NCBI Taxonomy" id="5418"/>
    <lineage>
        <taxon>Eukaryota</taxon>
        <taxon>Fungi</taxon>
        <taxon>Dikarya</taxon>
        <taxon>Basidiomycota</taxon>
        <taxon>Agaricomycotina</taxon>
        <taxon>Tremellomycetes</taxon>
        <taxon>Tremellales</taxon>
        <taxon>Rhynchogastremaceae</taxon>
        <taxon>Papiliotrema</taxon>
    </lineage>
</organism>